<evidence type="ECO:0000256" key="1">
    <source>
        <dbReference type="SAM" id="Phobius"/>
    </source>
</evidence>
<gene>
    <name evidence="2" type="ORF">FLCOADKM_00015</name>
</gene>
<organism evidence="2">
    <name type="scientific">Candidatus Methanophagaceae archaeon ANME-1 ERB6</name>
    <dbReference type="NCBI Taxonomy" id="2759912"/>
    <lineage>
        <taxon>Archaea</taxon>
        <taxon>Methanobacteriati</taxon>
        <taxon>Methanobacteriota</taxon>
        <taxon>Stenosarchaea group</taxon>
        <taxon>Methanomicrobia</taxon>
        <taxon>Candidatus Methanophagales</taxon>
        <taxon>Candidatus Methanophagaceae</taxon>
    </lineage>
</organism>
<dbReference type="EMBL" id="MT631544">
    <property type="protein sequence ID" value="QNO53525.1"/>
    <property type="molecule type" value="Genomic_DNA"/>
</dbReference>
<dbReference type="AlphaFoldDB" id="A0A7G9YZU1"/>
<evidence type="ECO:0000313" key="2">
    <source>
        <dbReference type="EMBL" id="QNO53525.1"/>
    </source>
</evidence>
<keyword evidence="1" id="KW-0472">Membrane</keyword>
<protein>
    <submittedName>
        <fullName evidence="2">Uncharacterized protein</fullName>
    </submittedName>
</protein>
<feature type="transmembrane region" description="Helical" evidence="1">
    <location>
        <begin position="16"/>
        <end position="36"/>
    </location>
</feature>
<reference evidence="2" key="1">
    <citation type="submission" date="2020-06" db="EMBL/GenBank/DDBJ databases">
        <title>Unique genomic features of the anaerobic methanotrophic archaea.</title>
        <authorList>
            <person name="Chadwick G.L."/>
            <person name="Skennerton C.T."/>
            <person name="Laso-Perez R."/>
            <person name="Leu A.O."/>
            <person name="Speth D.R."/>
            <person name="Yu H."/>
            <person name="Morgan-Lang C."/>
            <person name="Hatzenpichler R."/>
            <person name="Goudeau D."/>
            <person name="Malmstrom R."/>
            <person name="Brazelton W.J."/>
            <person name="Woyke T."/>
            <person name="Hallam S.J."/>
            <person name="Tyson G.W."/>
            <person name="Wegener G."/>
            <person name="Boetius A."/>
            <person name="Orphan V."/>
        </authorList>
    </citation>
    <scope>NUCLEOTIDE SEQUENCE</scope>
</reference>
<keyword evidence="1" id="KW-0812">Transmembrane</keyword>
<proteinExistence type="predicted"/>
<sequence>MEAQEFSLKRELQRKAVHATSVLIVIFCYFFCQLTAEFTENAEDVGLGV</sequence>
<keyword evidence="1" id="KW-1133">Transmembrane helix</keyword>
<accession>A0A7G9YZU1</accession>
<name>A0A7G9YZU1_9EURY</name>